<proteinExistence type="predicted"/>
<sequence>MNMIATNSKMPGRHAPAFFFALILALAGSSAGAQAQPLQGQPQVQPLPSVRPTPSQLELSKMIWSTFAAVDQANRSGNYSVLRDLSAQGFQIANTPARLSEIFAGLRNSQIDLSNALLIPPTYTEPPQLLREDIFQVRGIFQLRPISLGFDLTFQWEAGQWKLYGINIAPLEMTQQAPEQRR</sequence>
<feature type="signal peptide" evidence="1">
    <location>
        <begin position="1"/>
        <end position="35"/>
    </location>
</feature>
<evidence type="ECO:0000313" key="3">
    <source>
        <dbReference type="Proteomes" id="UP001206067"/>
    </source>
</evidence>
<reference evidence="2 3" key="1">
    <citation type="submission" date="2022-08" db="EMBL/GenBank/DDBJ databases">
        <title>Polyphasic taxonomy analysis of Qipengyuania sp.RS5-5.</title>
        <authorList>
            <person name="Xamxidin M."/>
            <person name="Wu M."/>
        </authorList>
    </citation>
    <scope>NUCLEOTIDE SEQUENCE [LARGE SCALE GENOMIC DNA]</scope>
    <source>
        <strain evidence="2 3">RS5-5</strain>
    </source>
</reference>
<gene>
    <name evidence="2" type="ORF">NSO95_14400</name>
</gene>
<accession>A0ABT1XU22</accession>
<dbReference type="EMBL" id="JANKHH010000007">
    <property type="protein sequence ID" value="MCR2835137.1"/>
    <property type="molecule type" value="Genomic_DNA"/>
</dbReference>
<comment type="caution">
    <text evidence="2">The sequence shown here is derived from an EMBL/GenBank/DDBJ whole genome shotgun (WGS) entry which is preliminary data.</text>
</comment>
<protein>
    <recommendedName>
        <fullName evidence="4">DUF4864 domain-containing protein</fullName>
    </recommendedName>
</protein>
<organism evidence="2 3">
    <name type="scientific">Parerythrobacter lacustris</name>
    <dbReference type="NCBI Taxonomy" id="2969984"/>
    <lineage>
        <taxon>Bacteria</taxon>
        <taxon>Pseudomonadati</taxon>
        <taxon>Pseudomonadota</taxon>
        <taxon>Alphaproteobacteria</taxon>
        <taxon>Sphingomonadales</taxon>
        <taxon>Erythrobacteraceae</taxon>
        <taxon>Parerythrobacter</taxon>
    </lineage>
</organism>
<dbReference type="RefSeq" id="WP_257597005.1">
    <property type="nucleotide sequence ID" value="NZ_JANKHH010000007.1"/>
</dbReference>
<feature type="chain" id="PRO_5046979177" description="DUF4864 domain-containing protein" evidence="1">
    <location>
        <begin position="36"/>
        <end position="182"/>
    </location>
</feature>
<dbReference type="Proteomes" id="UP001206067">
    <property type="component" value="Unassembled WGS sequence"/>
</dbReference>
<keyword evidence="1" id="KW-0732">Signal</keyword>
<evidence type="ECO:0000256" key="1">
    <source>
        <dbReference type="SAM" id="SignalP"/>
    </source>
</evidence>
<name>A0ABT1XU22_9SPHN</name>
<evidence type="ECO:0000313" key="2">
    <source>
        <dbReference type="EMBL" id="MCR2835137.1"/>
    </source>
</evidence>
<keyword evidence="3" id="KW-1185">Reference proteome</keyword>
<evidence type="ECO:0008006" key="4">
    <source>
        <dbReference type="Google" id="ProtNLM"/>
    </source>
</evidence>